<protein>
    <submittedName>
        <fullName evidence="6">LexA family transcriptional regulator</fullName>
    </submittedName>
</protein>
<comment type="caution">
    <text evidence="6">The sequence shown here is derived from an EMBL/GenBank/DDBJ whole genome shotgun (WGS) entry which is preliminary data.</text>
</comment>
<keyword evidence="2" id="KW-0238">DNA-binding</keyword>
<dbReference type="SUPFAM" id="SSF47413">
    <property type="entry name" value="lambda repressor-like DNA-binding domains"/>
    <property type="match status" value="1"/>
</dbReference>
<reference evidence="6 7" key="1">
    <citation type="submission" date="2019-04" db="EMBL/GenBank/DDBJ databases">
        <title>Microbes associate with the intestines of laboratory mice.</title>
        <authorList>
            <person name="Navarre W."/>
            <person name="Wong E."/>
            <person name="Huang K."/>
            <person name="Tropini C."/>
            <person name="Ng K."/>
            <person name="Yu B."/>
        </authorList>
    </citation>
    <scope>NUCLEOTIDE SEQUENCE [LARGE SCALE GENOMIC DNA]</scope>
    <source>
        <strain evidence="6 7">NM26_J9</strain>
    </source>
</reference>
<dbReference type="Proteomes" id="UP000306855">
    <property type="component" value="Unassembled WGS sequence"/>
</dbReference>
<dbReference type="SUPFAM" id="SSF51306">
    <property type="entry name" value="LexA/Signal peptidase"/>
    <property type="match status" value="1"/>
</dbReference>
<evidence type="ECO:0000256" key="1">
    <source>
        <dbReference type="ARBA" id="ARBA00023015"/>
    </source>
</evidence>
<dbReference type="Gene3D" id="2.10.109.10">
    <property type="entry name" value="Umud Fragment, subunit A"/>
    <property type="match status" value="1"/>
</dbReference>
<dbReference type="InterPro" id="IPR015927">
    <property type="entry name" value="Peptidase_S24_S26A/B/C"/>
</dbReference>
<dbReference type="InterPro" id="IPR001387">
    <property type="entry name" value="Cro/C1-type_HTH"/>
</dbReference>
<dbReference type="Pfam" id="PF01381">
    <property type="entry name" value="HTH_3"/>
    <property type="match status" value="1"/>
</dbReference>
<keyword evidence="3" id="KW-0804">Transcription</keyword>
<dbReference type="PANTHER" id="PTHR40661">
    <property type="match status" value="1"/>
</dbReference>
<dbReference type="InterPro" id="IPR010982">
    <property type="entry name" value="Lambda_DNA-bd_dom_sf"/>
</dbReference>
<evidence type="ECO:0000256" key="3">
    <source>
        <dbReference type="ARBA" id="ARBA00023163"/>
    </source>
</evidence>
<keyword evidence="4" id="KW-0175">Coiled coil</keyword>
<dbReference type="EMBL" id="SRYK01000004">
    <property type="protein sequence ID" value="TGY56893.1"/>
    <property type="molecule type" value="Genomic_DNA"/>
</dbReference>
<name>A0A4S2EQD1_9LACO</name>
<organism evidence="6 7">
    <name type="scientific">Ligilactobacillus murinus</name>
    <dbReference type="NCBI Taxonomy" id="1622"/>
    <lineage>
        <taxon>Bacteria</taxon>
        <taxon>Bacillati</taxon>
        <taxon>Bacillota</taxon>
        <taxon>Bacilli</taxon>
        <taxon>Lactobacillales</taxon>
        <taxon>Lactobacillaceae</taxon>
        <taxon>Ligilactobacillus</taxon>
    </lineage>
</organism>
<dbReference type="InterPro" id="IPR039418">
    <property type="entry name" value="LexA-like"/>
</dbReference>
<proteinExistence type="predicted"/>
<dbReference type="Gene3D" id="1.10.260.40">
    <property type="entry name" value="lambda repressor-like DNA-binding domains"/>
    <property type="match status" value="1"/>
</dbReference>
<feature type="coiled-coil region" evidence="4">
    <location>
        <begin position="112"/>
        <end position="139"/>
    </location>
</feature>
<dbReference type="RefSeq" id="WP_135941828.1">
    <property type="nucleotide sequence ID" value="NZ_SRYK01000004.1"/>
</dbReference>
<dbReference type="AlphaFoldDB" id="A0A4S2EQD1"/>
<dbReference type="Pfam" id="PF00717">
    <property type="entry name" value="Peptidase_S24"/>
    <property type="match status" value="1"/>
</dbReference>
<dbReference type="SMART" id="SM00530">
    <property type="entry name" value="HTH_XRE"/>
    <property type="match status" value="1"/>
</dbReference>
<evidence type="ECO:0000313" key="6">
    <source>
        <dbReference type="EMBL" id="TGY56893.1"/>
    </source>
</evidence>
<accession>A0A4S2EQD1</accession>
<evidence type="ECO:0000259" key="5">
    <source>
        <dbReference type="PROSITE" id="PS50943"/>
    </source>
</evidence>
<evidence type="ECO:0000256" key="2">
    <source>
        <dbReference type="ARBA" id="ARBA00023125"/>
    </source>
</evidence>
<evidence type="ECO:0000256" key="4">
    <source>
        <dbReference type="SAM" id="Coils"/>
    </source>
</evidence>
<dbReference type="InterPro" id="IPR036286">
    <property type="entry name" value="LexA/Signal_pep-like_sf"/>
</dbReference>
<evidence type="ECO:0000313" key="7">
    <source>
        <dbReference type="Proteomes" id="UP000306855"/>
    </source>
</evidence>
<keyword evidence="1" id="KW-0805">Transcription regulation</keyword>
<dbReference type="PROSITE" id="PS50943">
    <property type="entry name" value="HTH_CROC1"/>
    <property type="match status" value="1"/>
</dbReference>
<sequence length="260" mass="29806">MARKSPQDKENKQFFSARFNELLSLHNKKQVDVHRDLNIPKSTITGYVKGTSLPTMGNLQKIADYFGVLKSDIDLRFKNKDDASDDGLEFHLLSNFSKLQKNRQQNVVAYSSNQLKEQLQEENAKVISIKEAKDRYQTEHHVELLGYVSAGTGEYLQDWKPEEILVDNTPDKYDYALKINGNSMEPLFADGQIIFVVEVTNESLFDLSNRIVVADLNGEAYVKKLVVRHDELRLVSLNKKYEDKIVTENDAFYVRGIVVL</sequence>
<dbReference type="CDD" id="cd06529">
    <property type="entry name" value="S24_LexA-like"/>
    <property type="match status" value="1"/>
</dbReference>
<dbReference type="GO" id="GO:0003677">
    <property type="term" value="F:DNA binding"/>
    <property type="evidence" value="ECO:0007669"/>
    <property type="project" value="UniProtKB-KW"/>
</dbReference>
<dbReference type="CDD" id="cd00093">
    <property type="entry name" value="HTH_XRE"/>
    <property type="match status" value="1"/>
</dbReference>
<dbReference type="PANTHER" id="PTHR40661:SF1">
    <property type="entry name" value="HTH CRO_C1-TYPE DOMAIN-CONTAINING PROTEIN"/>
    <property type="match status" value="1"/>
</dbReference>
<gene>
    <name evidence="6" type="ORF">E5340_01455</name>
</gene>
<feature type="domain" description="HTH cro/C1-type" evidence="5">
    <location>
        <begin position="37"/>
        <end position="76"/>
    </location>
</feature>